<dbReference type="EMBL" id="RJGP01001565">
    <property type="protein sequence ID" value="RVZ12411.1"/>
    <property type="molecule type" value="Genomic_DNA"/>
</dbReference>
<organism evidence="1 2">
    <name type="scientific">Helicobacter pylori</name>
    <name type="common">Campylobacter pylori</name>
    <dbReference type="NCBI Taxonomy" id="210"/>
    <lineage>
        <taxon>Bacteria</taxon>
        <taxon>Pseudomonadati</taxon>
        <taxon>Campylobacterota</taxon>
        <taxon>Epsilonproteobacteria</taxon>
        <taxon>Campylobacterales</taxon>
        <taxon>Helicobacteraceae</taxon>
        <taxon>Helicobacter</taxon>
    </lineage>
</organism>
<protein>
    <submittedName>
        <fullName evidence="1">Purine-nucleoside phosphorylase</fullName>
    </submittedName>
</protein>
<name>A0A438VP27_HELPX</name>
<comment type="caution">
    <text evidence="1">The sequence shown here is derived from an EMBL/GenBank/DDBJ whole genome shotgun (WGS) entry which is preliminary data.</text>
</comment>
<feature type="non-terminal residue" evidence="1">
    <location>
        <position position="1"/>
    </location>
</feature>
<proteinExistence type="predicted"/>
<evidence type="ECO:0000313" key="1">
    <source>
        <dbReference type="EMBL" id="RVZ12411.1"/>
    </source>
</evidence>
<reference evidence="1 2" key="1">
    <citation type="submission" date="2018-11" db="EMBL/GenBank/DDBJ databases">
        <title>Genetic determinants and prediction of antibiotic resistance phenotypes in Helicobacter pylori.</title>
        <authorList>
            <person name="Wagner K."/>
        </authorList>
    </citation>
    <scope>NUCLEOTIDE SEQUENCE [LARGE SCALE GENOMIC DNA]</scope>
    <source>
        <strain evidence="1 2">ZH70</strain>
    </source>
</reference>
<gene>
    <name evidence="1" type="ORF">EC518_14810</name>
</gene>
<accession>A0A438VP27</accession>
<evidence type="ECO:0000313" key="2">
    <source>
        <dbReference type="Proteomes" id="UP000289022"/>
    </source>
</evidence>
<dbReference type="AlphaFoldDB" id="A0A438VP27"/>
<dbReference type="Proteomes" id="UP000289022">
    <property type="component" value="Unassembled WGS sequence"/>
</dbReference>
<sequence length="27" mass="3145">LNAHKEFKENHAKVKQILENIIDSLIV</sequence>